<feature type="compositionally biased region" description="Basic residues" evidence="1">
    <location>
        <begin position="108"/>
        <end position="118"/>
    </location>
</feature>
<evidence type="ECO:0000313" key="4">
    <source>
        <dbReference type="Proteomes" id="UP000827721"/>
    </source>
</evidence>
<sequence>MGKGIEKSVSFICILVLVLVVSDVVYAAESRTLRGSRLIYRGLSSERLYVPAKKTSGPSPGIGHRTYGNVPALGKEKNSGPTLGEGHRSYGNVHALGKRKNSGPSPGKGHKHYSGNKQ</sequence>
<accession>A0ABQ8IFD3</accession>
<dbReference type="InterPro" id="IPR044700">
    <property type="entry name" value="PIP2/PIPL1"/>
</dbReference>
<organism evidence="3 4">
    <name type="scientific">Xanthoceras sorbifolium</name>
    <dbReference type="NCBI Taxonomy" id="99658"/>
    <lineage>
        <taxon>Eukaryota</taxon>
        <taxon>Viridiplantae</taxon>
        <taxon>Streptophyta</taxon>
        <taxon>Embryophyta</taxon>
        <taxon>Tracheophyta</taxon>
        <taxon>Spermatophyta</taxon>
        <taxon>Magnoliopsida</taxon>
        <taxon>eudicotyledons</taxon>
        <taxon>Gunneridae</taxon>
        <taxon>Pentapetalae</taxon>
        <taxon>rosids</taxon>
        <taxon>malvids</taxon>
        <taxon>Sapindales</taxon>
        <taxon>Sapindaceae</taxon>
        <taxon>Xanthoceroideae</taxon>
        <taxon>Xanthoceras</taxon>
    </lineage>
</organism>
<evidence type="ECO:0000313" key="3">
    <source>
        <dbReference type="EMBL" id="KAH7575323.1"/>
    </source>
</evidence>
<evidence type="ECO:0000256" key="2">
    <source>
        <dbReference type="SAM" id="SignalP"/>
    </source>
</evidence>
<keyword evidence="2" id="KW-0732">Signal</keyword>
<dbReference type="PANTHER" id="PTHR34663">
    <property type="entry name" value="OS06G0637400 PROTEIN"/>
    <property type="match status" value="1"/>
</dbReference>
<dbReference type="EMBL" id="JAFEMO010000002">
    <property type="protein sequence ID" value="KAH7575323.1"/>
    <property type="molecule type" value="Genomic_DNA"/>
</dbReference>
<evidence type="ECO:0000256" key="1">
    <source>
        <dbReference type="SAM" id="MobiDB-lite"/>
    </source>
</evidence>
<dbReference type="PANTHER" id="PTHR34663:SF21">
    <property type="entry name" value="PROTEIN, PUTATIVE-RELATED"/>
    <property type="match status" value="1"/>
</dbReference>
<protein>
    <submittedName>
        <fullName evidence="3">Uncharacterized protein</fullName>
    </submittedName>
</protein>
<feature type="region of interest" description="Disordered" evidence="1">
    <location>
        <begin position="51"/>
        <end position="118"/>
    </location>
</feature>
<name>A0ABQ8IFD3_9ROSI</name>
<gene>
    <name evidence="3" type="ORF">JRO89_XS02G0082900</name>
</gene>
<proteinExistence type="predicted"/>
<feature type="chain" id="PRO_5046182831" evidence="2">
    <location>
        <begin position="28"/>
        <end position="118"/>
    </location>
</feature>
<reference evidence="3 4" key="1">
    <citation type="submission" date="2021-02" db="EMBL/GenBank/DDBJ databases">
        <title>Plant Genome Project.</title>
        <authorList>
            <person name="Zhang R.-G."/>
        </authorList>
    </citation>
    <scope>NUCLEOTIDE SEQUENCE [LARGE SCALE GENOMIC DNA]</scope>
    <source>
        <tissue evidence="3">Leaves</tissue>
    </source>
</reference>
<keyword evidence="4" id="KW-1185">Reference proteome</keyword>
<feature type="signal peptide" evidence="2">
    <location>
        <begin position="1"/>
        <end position="27"/>
    </location>
</feature>
<dbReference type="Proteomes" id="UP000827721">
    <property type="component" value="Unassembled WGS sequence"/>
</dbReference>
<comment type="caution">
    <text evidence="3">The sequence shown here is derived from an EMBL/GenBank/DDBJ whole genome shotgun (WGS) entry which is preliminary data.</text>
</comment>